<dbReference type="EMBL" id="JBHSAX010000019">
    <property type="protein sequence ID" value="MFC3964919.1"/>
    <property type="molecule type" value="Genomic_DNA"/>
</dbReference>
<feature type="transmembrane region" description="Helical" evidence="2">
    <location>
        <begin position="457"/>
        <end position="479"/>
    </location>
</feature>
<evidence type="ECO:0000256" key="2">
    <source>
        <dbReference type="SAM" id="Phobius"/>
    </source>
</evidence>
<comment type="caution">
    <text evidence="3">The sequence shown here is derived from an EMBL/GenBank/DDBJ whole genome shotgun (WGS) entry which is preliminary data.</text>
</comment>
<reference evidence="4" key="1">
    <citation type="journal article" date="2019" name="Int. J. Syst. Evol. Microbiol.">
        <title>The Global Catalogue of Microorganisms (GCM) 10K type strain sequencing project: providing services to taxonomists for standard genome sequencing and annotation.</title>
        <authorList>
            <consortium name="The Broad Institute Genomics Platform"/>
            <consortium name="The Broad Institute Genome Sequencing Center for Infectious Disease"/>
            <person name="Wu L."/>
            <person name="Ma J."/>
        </authorList>
    </citation>
    <scope>NUCLEOTIDE SEQUENCE [LARGE SCALE GENOMIC DNA]</scope>
    <source>
        <strain evidence="4">CGMCC 4.7330</strain>
    </source>
</reference>
<feature type="transmembrane region" description="Helical" evidence="2">
    <location>
        <begin position="186"/>
        <end position="211"/>
    </location>
</feature>
<feature type="transmembrane region" description="Helical" evidence="2">
    <location>
        <begin position="417"/>
        <end position="445"/>
    </location>
</feature>
<organism evidence="3 4">
    <name type="scientific">Nocardia jiangsuensis</name>
    <dbReference type="NCBI Taxonomy" id="1691563"/>
    <lineage>
        <taxon>Bacteria</taxon>
        <taxon>Bacillati</taxon>
        <taxon>Actinomycetota</taxon>
        <taxon>Actinomycetes</taxon>
        <taxon>Mycobacteriales</taxon>
        <taxon>Nocardiaceae</taxon>
        <taxon>Nocardia</taxon>
    </lineage>
</organism>
<feature type="transmembrane region" description="Helical" evidence="2">
    <location>
        <begin position="486"/>
        <end position="504"/>
    </location>
</feature>
<feature type="transmembrane region" description="Helical" evidence="2">
    <location>
        <begin position="324"/>
        <end position="346"/>
    </location>
</feature>
<feature type="transmembrane region" description="Helical" evidence="2">
    <location>
        <begin position="223"/>
        <end position="245"/>
    </location>
</feature>
<sequence>MSAPGREAGNSGSRAGSASDRPGAGTASVPRRAADFTGTRRLFLLSLRRDRVVAPLWALAIGLMPAVQLVSVEDLYSSQEQLAQFAATTAASPALLAMYGPVFGTSLGSIGTWKAGAMYTVIAIAAVLTVVRHTRVEEETGRAELVGATGIGRFAGLTAALLLTGGGSLVAGLVCALSLLGSGEPLAGSVAWGTSLAASGLVWAGIAAVAAQASTGARVARGIAFAALGTAFALRAAGDAGNGVLSWFSPLGWCLQIRPYAGERWWVLLPLLTVAVFAVGFAYALLDRRDTGAGLIAERPGRPAAKKSLSGAFRLAARLQRGALLGWAIGFALYGLLIGGAVGSVGDMLGDNDTLRDLMDRMGGSSALEDSFVTYALTLLAAVAAAYSVSALLRLHDEESSGRMEATLAGAVSRPRLAAAHLTFALGGPALLLFVASAAIGLVYAPQTADPEHTFDAVVAAAAVQLPAVWVVTGIATALYGSLPRFAPFAWGVLSAMIVLYFVGSLDALPQWVMDLVPFTHPPKLPGGEFTAEPLLWLLAIATILIAAGMICFRRRDLR</sequence>
<evidence type="ECO:0000313" key="3">
    <source>
        <dbReference type="EMBL" id="MFC3964919.1"/>
    </source>
</evidence>
<evidence type="ECO:0000256" key="1">
    <source>
        <dbReference type="SAM" id="MobiDB-lite"/>
    </source>
</evidence>
<keyword evidence="2" id="KW-0812">Transmembrane</keyword>
<feature type="region of interest" description="Disordered" evidence="1">
    <location>
        <begin position="1"/>
        <end position="30"/>
    </location>
</feature>
<feature type="transmembrane region" description="Helical" evidence="2">
    <location>
        <begin position="154"/>
        <end position="180"/>
    </location>
</feature>
<feature type="transmembrane region" description="Helical" evidence="2">
    <location>
        <begin position="265"/>
        <end position="286"/>
    </location>
</feature>
<feature type="transmembrane region" description="Helical" evidence="2">
    <location>
        <begin position="115"/>
        <end position="133"/>
    </location>
</feature>
<dbReference type="RefSeq" id="WP_378614687.1">
    <property type="nucleotide sequence ID" value="NZ_JBHSAX010000019.1"/>
</dbReference>
<keyword evidence="2" id="KW-1133">Transmembrane helix</keyword>
<protein>
    <submittedName>
        <fullName evidence="3">ABC transporter permease</fullName>
    </submittedName>
</protein>
<feature type="transmembrane region" description="Helical" evidence="2">
    <location>
        <begin position="372"/>
        <end position="396"/>
    </location>
</feature>
<dbReference type="Proteomes" id="UP001595696">
    <property type="component" value="Unassembled WGS sequence"/>
</dbReference>
<keyword evidence="2" id="KW-0472">Membrane</keyword>
<accession>A0ABV8DYK2</accession>
<gene>
    <name evidence="3" type="ORF">ACFO0B_23275</name>
</gene>
<feature type="transmembrane region" description="Helical" evidence="2">
    <location>
        <begin position="535"/>
        <end position="553"/>
    </location>
</feature>
<feature type="compositionally biased region" description="Low complexity" evidence="1">
    <location>
        <begin position="1"/>
        <end position="25"/>
    </location>
</feature>
<name>A0ABV8DYK2_9NOCA</name>
<evidence type="ECO:0000313" key="4">
    <source>
        <dbReference type="Proteomes" id="UP001595696"/>
    </source>
</evidence>
<keyword evidence="4" id="KW-1185">Reference proteome</keyword>
<feature type="transmembrane region" description="Helical" evidence="2">
    <location>
        <begin position="52"/>
        <end position="70"/>
    </location>
</feature>
<proteinExistence type="predicted"/>